<dbReference type="InterPro" id="IPR003961">
    <property type="entry name" value="FN3_dom"/>
</dbReference>
<dbReference type="SMART" id="SM00060">
    <property type="entry name" value="FN3"/>
    <property type="match status" value="2"/>
</dbReference>
<proteinExistence type="predicted"/>
<gene>
    <name evidence="3" type="ORF">SK128_000631</name>
</gene>
<feature type="domain" description="Fibronectin type-III" evidence="2">
    <location>
        <begin position="186"/>
        <end position="280"/>
    </location>
</feature>
<dbReference type="Gene3D" id="2.60.40.10">
    <property type="entry name" value="Immunoglobulins"/>
    <property type="match status" value="2"/>
</dbReference>
<sequence length="282" mass="31336">MNMRGAGEKVATWRHFSYIENVPDQNPNFRSRFVIERKGDVFKVPSNLTAKGVTSNKITLSWTQDVYGSLCPLQKYDISWTSSVEASEAGYDVIDSTATTYTLSDLAACTPYVFTLRSVNSEGSSDHTNNTVKTTEAGKYNIDGSTEEHVPQSYQLEKQCLSVICSKESLELSLPVMNLSVPVPDAPPSLDCQSAENGYEFTVAWTKPEKNNCLKNYRVTYTGQILWSSEVLTETDSVPDTNIHLRDLIPYTKYNVCVAGDIGSNTYGNYACCTTTTPEERE</sequence>
<dbReference type="CDD" id="cd00063">
    <property type="entry name" value="FN3"/>
    <property type="match status" value="2"/>
</dbReference>
<dbReference type="SUPFAM" id="SSF49265">
    <property type="entry name" value="Fibronectin type III"/>
    <property type="match status" value="1"/>
</dbReference>
<dbReference type="InterPro" id="IPR013783">
    <property type="entry name" value="Ig-like_fold"/>
</dbReference>
<organism evidence="3 4">
    <name type="scientific">Halocaridina rubra</name>
    <name type="common">Hawaiian red shrimp</name>
    <dbReference type="NCBI Taxonomy" id="373956"/>
    <lineage>
        <taxon>Eukaryota</taxon>
        <taxon>Metazoa</taxon>
        <taxon>Ecdysozoa</taxon>
        <taxon>Arthropoda</taxon>
        <taxon>Crustacea</taxon>
        <taxon>Multicrustacea</taxon>
        <taxon>Malacostraca</taxon>
        <taxon>Eumalacostraca</taxon>
        <taxon>Eucarida</taxon>
        <taxon>Decapoda</taxon>
        <taxon>Pleocyemata</taxon>
        <taxon>Caridea</taxon>
        <taxon>Atyoidea</taxon>
        <taxon>Atyidae</taxon>
        <taxon>Halocaridina</taxon>
    </lineage>
</organism>
<comment type="caution">
    <text evidence="3">The sequence shown here is derived from an EMBL/GenBank/DDBJ whole genome shotgun (WGS) entry which is preliminary data.</text>
</comment>
<dbReference type="Pfam" id="PF00041">
    <property type="entry name" value="fn3"/>
    <property type="match status" value="2"/>
</dbReference>
<protein>
    <recommendedName>
        <fullName evidence="2">Fibronectin type-III domain-containing protein</fullName>
    </recommendedName>
</protein>
<dbReference type="PANTHER" id="PTHR46708:SF2">
    <property type="entry name" value="FIBRONECTIN TYPE-III DOMAIN-CONTAINING PROTEIN"/>
    <property type="match status" value="1"/>
</dbReference>
<evidence type="ECO:0000259" key="2">
    <source>
        <dbReference type="PROSITE" id="PS50853"/>
    </source>
</evidence>
<dbReference type="PROSITE" id="PS50853">
    <property type="entry name" value="FN3"/>
    <property type="match status" value="2"/>
</dbReference>
<evidence type="ECO:0000313" key="4">
    <source>
        <dbReference type="Proteomes" id="UP001381693"/>
    </source>
</evidence>
<reference evidence="3 4" key="1">
    <citation type="submission" date="2023-11" db="EMBL/GenBank/DDBJ databases">
        <title>Halocaridina rubra genome assembly.</title>
        <authorList>
            <person name="Smith C."/>
        </authorList>
    </citation>
    <scope>NUCLEOTIDE SEQUENCE [LARGE SCALE GENOMIC DNA]</scope>
    <source>
        <strain evidence="3">EP-1</strain>
        <tissue evidence="3">Whole</tissue>
    </source>
</reference>
<name>A0AAN8X1T3_HALRR</name>
<evidence type="ECO:0000256" key="1">
    <source>
        <dbReference type="ARBA" id="ARBA00022737"/>
    </source>
</evidence>
<dbReference type="InterPro" id="IPR036116">
    <property type="entry name" value="FN3_sf"/>
</dbReference>
<accession>A0AAN8X1T3</accession>
<evidence type="ECO:0000313" key="3">
    <source>
        <dbReference type="EMBL" id="KAK7072663.1"/>
    </source>
</evidence>
<dbReference type="AlphaFoldDB" id="A0AAN8X1T3"/>
<dbReference type="InterPro" id="IPR050991">
    <property type="entry name" value="ECM_Regulatory_Proteins"/>
</dbReference>
<dbReference type="EMBL" id="JAXCGZ010013380">
    <property type="protein sequence ID" value="KAK7072663.1"/>
    <property type="molecule type" value="Genomic_DNA"/>
</dbReference>
<keyword evidence="4" id="KW-1185">Reference proteome</keyword>
<dbReference type="PANTHER" id="PTHR46708">
    <property type="entry name" value="TENASCIN"/>
    <property type="match status" value="1"/>
</dbReference>
<dbReference type="Proteomes" id="UP001381693">
    <property type="component" value="Unassembled WGS sequence"/>
</dbReference>
<feature type="domain" description="Fibronectin type-III" evidence="2">
    <location>
        <begin position="44"/>
        <end position="138"/>
    </location>
</feature>
<keyword evidence="1" id="KW-0677">Repeat</keyword>